<proteinExistence type="predicted"/>
<dbReference type="SUPFAM" id="SSF54001">
    <property type="entry name" value="Cysteine proteinases"/>
    <property type="match status" value="1"/>
</dbReference>
<dbReference type="SMART" id="SM00460">
    <property type="entry name" value="TGc"/>
    <property type="match status" value="1"/>
</dbReference>
<dbReference type="InterPro" id="IPR038765">
    <property type="entry name" value="Papain-like_cys_pep_sf"/>
</dbReference>
<dbReference type="Gene3D" id="2.60.40.2250">
    <property type="match status" value="1"/>
</dbReference>
<dbReference type="RefSeq" id="WP_013443442.1">
    <property type="nucleotide sequence ID" value="NC_012969.1"/>
</dbReference>
<evidence type="ECO:0000259" key="1">
    <source>
        <dbReference type="SMART" id="SM00460"/>
    </source>
</evidence>
<dbReference type="eggNOG" id="COG1305">
    <property type="taxonomic scope" value="Bacteria"/>
</dbReference>
<reference evidence="3" key="1">
    <citation type="submission" date="2009-07" db="EMBL/GenBank/DDBJ databases">
        <title>Complete sequence of chromosome of Methylovorus sp. SIP3-4.</title>
        <authorList>
            <person name="Lucas S."/>
            <person name="Copeland A."/>
            <person name="Lapidus A."/>
            <person name="Glavina del Rio T."/>
            <person name="Tice H."/>
            <person name="Bruce D."/>
            <person name="Goodwin L."/>
            <person name="Pitluck S."/>
            <person name="Clum A."/>
            <person name="Larimer F."/>
            <person name="Land M."/>
            <person name="Hauser L."/>
            <person name="Kyrpides N."/>
            <person name="Mikhailova N."/>
            <person name="Kayluzhnaya M."/>
            <person name="Chistoserdova L."/>
        </authorList>
    </citation>
    <scope>NUCLEOTIDE SEQUENCE [LARGE SCALE GENOMIC DNA]</scope>
    <source>
        <strain evidence="3">SIP3-4</strain>
    </source>
</reference>
<dbReference type="HOGENOM" id="CLU_064253_1_0_4"/>
<dbReference type="PANTHER" id="PTHR33490:SF12">
    <property type="entry name" value="BLL5557 PROTEIN"/>
    <property type="match status" value="1"/>
</dbReference>
<protein>
    <submittedName>
        <fullName evidence="2">Transglutaminase domain protein</fullName>
    </submittedName>
</protein>
<dbReference type="OrthoDB" id="5438043at2"/>
<dbReference type="KEGG" id="mei:Msip34_2738"/>
<dbReference type="Pfam" id="PF21295">
    <property type="entry name" value="Bact_transglu_N_2"/>
    <property type="match status" value="1"/>
</dbReference>
<dbReference type="InterPro" id="IPR048930">
    <property type="entry name" value="Bact_transglu_N_2"/>
</dbReference>
<dbReference type="InterPro" id="IPR002931">
    <property type="entry name" value="Transglutaminase-like"/>
</dbReference>
<dbReference type="Pfam" id="PF01841">
    <property type="entry name" value="Transglut_core"/>
    <property type="match status" value="1"/>
</dbReference>
<dbReference type="STRING" id="582744.Msip34_2738"/>
<gene>
    <name evidence="2" type="ordered locus">Msip34_2738</name>
</gene>
<organism evidence="2 3">
    <name type="scientific">Methylovorus glucosotrophus (strain SIP3-4)</name>
    <dbReference type="NCBI Taxonomy" id="582744"/>
    <lineage>
        <taxon>Bacteria</taxon>
        <taxon>Pseudomonadati</taxon>
        <taxon>Pseudomonadota</taxon>
        <taxon>Betaproteobacteria</taxon>
        <taxon>Nitrosomonadales</taxon>
        <taxon>Methylophilaceae</taxon>
        <taxon>Methylovorus</taxon>
    </lineage>
</organism>
<keyword evidence="3" id="KW-1185">Reference proteome</keyword>
<dbReference type="EMBL" id="CP001674">
    <property type="protein sequence ID" value="ACT51975.1"/>
    <property type="molecule type" value="Genomic_DNA"/>
</dbReference>
<dbReference type="AlphaFoldDB" id="C6XBK5"/>
<evidence type="ECO:0000313" key="3">
    <source>
        <dbReference type="Proteomes" id="UP000002743"/>
    </source>
</evidence>
<sequence length="287" mass="31866">MIKMQLAISLKYEVLDPRADFILNLHAAQTANQSVMNEHLQFSQPLQYELYEDTFYGTRYVRCQAEAGPLEVHYSATVEVDHQLEAPDTLQEVAITDIPIQYLRYLYPSRYCQSDLLQAFANQQFGHLPRGYARVKAVCDWVHGNLAYLPGSTNSMSAATDVIEQKAGVCRDFSHAMIALCRALNMPARFVTGVDYGSDPASGPHDFHAYVEVYLGDRWYVFEPTGISPRLGLIRLGTGRDAADVSFATVFGAINSWAPLIEIEALQDPASGIVLPQHSDQAVSTDA</sequence>
<accession>C6XBK5</accession>
<dbReference type="PANTHER" id="PTHR33490">
    <property type="entry name" value="BLR5614 PROTEIN-RELATED"/>
    <property type="match status" value="1"/>
</dbReference>
<evidence type="ECO:0000313" key="2">
    <source>
        <dbReference type="EMBL" id="ACT51975.1"/>
    </source>
</evidence>
<reference evidence="2 3" key="2">
    <citation type="journal article" date="2011" name="J. Bacteriol.">
        <title>Genomes of three methylotrophs from a single niche uncover genetic and metabolic divergence of Methylophilaceae.</title>
        <authorList>
            <person name="Lapidus A."/>
            <person name="Clum A."/>
            <person name="Labutti K."/>
            <person name="Kaluzhnaya M.G."/>
            <person name="Lim S."/>
            <person name="Beck D.A."/>
            <person name="Glavina Del Rio T."/>
            <person name="Nolan M."/>
            <person name="Mavromatis K."/>
            <person name="Huntemann M."/>
            <person name="Lucas S."/>
            <person name="Lidstrom M.E."/>
            <person name="Ivanova N."/>
            <person name="Chistoserdova L."/>
        </authorList>
    </citation>
    <scope>NUCLEOTIDE SEQUENCE [LARGE SCALE GENOMIC DNA]</scope>
    <source>
        <strain evidence="2 3">SIP3-4</strain>
    </source>
</reference>
<dbReference type="Proteomes" id="UP000002743">
    <property type="component" value="Chromosome"/>
</dbReference>
<feature type="domain" description="Transglutaminase-like" evidence="1">
    <location>
        <begin position="162"/>
        <end position="226"/>
    </location>
</feature>
<name>C6XBK5_METGS</name>
<dbReference type="Gene3D" id="3.10.620.30">
    <property type="match status" value="1"/>
</dbReference>